<protein>
    <submittedName>
        <fullName evidence="1">Uncharacterized protein</fullName>
    </submittedName>
</protein>
<organism evidence="1 2">
    <name type="scientific">Amycolatopsis arida</name>
    <dbReference type="NCBI Taxonomy" id="587909"/>
    <lineage>
        <taxon>Bacteria</taxon>
        <taxon>Bacillati</taxon>
        <taxon>Actinomycetota</taxon>
        <taxon>Actinomycetes</taxon>
        <taxon>Pseudonocardiales</taxon>
        <taxon>Pseudonocardiaceae</taxon>
        <taxon>Amycolatopsis</taxon>
    </lineage>
</organism>
<sequence length="80" mass="8694">MQRVVGFTAPRRVELAELSSEELGTGQVRVVTRYSGSSAGSELTAYRGTNPYLTRGWDPPLRLFTDPAAAPQIVLDVGQE</sequence>
<evidence type="ECO:0000313" key="2">
    <source>
        <dbReference type="Proteomes" id="UP000198727"/>
    </source>
</evidence>
<proteinExistence type="predicted"/>
<reference evidence="2" key="1">
    <citation type="submission" date="2016-10" db="EMBL/GenBank/DDBJ databases">
        <authorList>
            <person name="Varghese N."/>
            <person name="Submissions S."/>
        </authorList>
    </citation>
    <scope>NUCLEOTIDE SEQUENCE [LARGE SCALE GENOMIC DNA]</scope>
    <source>
        <strain evidence="2">CGMCC 4.5579</strain>
    </source>
</reference>
<dbReference type="AlphaFoldDB" id="A0A1I5YW98"/>
<dbReference type="EMBL" id="FOWW01000008">
    <property type="protein sequence ID" value="SFQ48482.1"/>
    <property type="molecule type" value="Genomic_DNA"/>
</dbReference>
<keyword evidence="2" id="KW-1185">Reference proteome</keyword>
<dbReference type="RefSeq" id="WP_092533144.1">
    <property type="nucleotide sequence ID" value="NZ_FOWW01000008.1"/>
</dbReference>
<gene>
    <name evidence="1" type="ORF">SAMN05421810_10821</name>
</gene>
<dbReference type="Proteomes" id="UP000198727">
    <property type="component" value="Unassembled WGS sequence"/>
</dbReference>
<accession>A0A1I5YW98</accession>
<name>A0A1I5YW98_9PSEU</name>
<evidence type="ECO:0000313" key="1">
    <source>
        <dbReference type="EMBL" id="SFQ48482.1"/>
    </source>
</evidence>
<dbReference type="STRING" id="587909.SAMN05421810_10821"/>